<evidence type="ECO:0000313" key="2">
    <source>
        <dbReference type="EMBL" id="PNY17238.1"/>
    </source>
</evidence>
<dbReference type="EMBL" id="ASHM01009198">
    <property type="protein sequence ID" value="PNY17238.1"/>
    <property type="molecule type" value="Genomic_DNA"/>
</dbReference>
<organism evidence="2 3">
    <name type="scientific">Trifolium pratense</name>
    <name type="common">Red clover</name>
    <dbReference type="NCBI Taxonomy" id="57577"/>
    <lineage>
        <taxon>Eukaryota</taxon>
        <taxon>Viridiplantae</taxon>
        <taxon>Streptophyta</taxon>
        <taxon>Embryophyta</taxon>
        <taxon>Tracheophyta</taxon>
        <taxon>Spermatophyta</taxon>
        <taxon>Magnoliopsida</taxon>
        <taxon>eudicotyledons</taxon>
        <taxon>Gunneridae</taxon>
        <taxon>Pentapetalae</taxon>
        <taxon>rosids</taxon>
        <taxon>fabids</taxon>
        <taxon>Fabales</taxon>
        <taxon>Fabaceae</taxon>
        <taxon>Papilionoideae</taxon>
        <taxon>50 kb inversion clade</taxon>
        <taxon>NPAAA clade</taxon>
        <taxon>Hologalegina</taxon>
        <taxon>IRL clade</taxon>
        <taxon>Trifolieae</taxon>
        <taxon>Trifolium</taxon>
    </lineage>
</organism>
<feature type="compositionally biased region" description="Polar residues" evidence="1">
    <location>
        <begin position="19"/>
        <end position="33"/>
    </location>
</feature>
<evidence type="ECO:0000313" key="3">
    <source>
        <dbReference type="Proteomes" id="UP000236291"/>
    </source>
</evidence>
<feature type="non-terminal residue" evidence="2">
    <location>
        <position position="1"/>
    </location>
</feature>
<gene>
    <name evidence="2" type="ORF">L195_g013976</name>
</gene>
<dbReference type="AlphaFoldDB" id="A0A2K3PPL3"/>
<sequence length="97" mass="11102">LYDLPTHPDTTDETKNKVFKSTPQEEASSTNMSAKLDHMRSLLQESKEELAECRMMLMSYARRVALLEEEKITLTLQLEALSRSSGLEKQEEIVLDV</sequence>
<accession>A0A2K3PPL3</accession>
<reference evidence="2 3" key="1">
    <citation type="journal article" date="2014" name="Am. J. Bot.">
        <title>Genome assembly and annotation for red clover (Trifolium pratense; Fabaceae).</title>
        <authorList>
            <person name="Istvanek J."/>
            <person name="Jaros M."/>
            <person name="Krenek A."/>
            <person name="Repkova J."/>
        </authorList>
    </citation>
    <scope>NUCLEOTIDE SEQUENCE [LARGE SCALE GENOMIC DNA]</scope>
    <source>
        <strain evidence="3">cv. Tatra</strain>
        <tissue evidence="2">Young leaves</tissue>
    </source>
</reference>
<protein>
    <submittedName>
        <fullName evidence="2">Uncharacterized protein</fullName>
    </submittedName>
</protein>
<dbReference type="Proteomes" id="UP000236291">
    <property type="component" value="Unassembled WGS sequence"/>
</dbReference>
<feature type="region of interest" description="Disordered" evidence="1">
    <location>
        <begin position="1"/>
        <end position="34"/>
    </location>
</feature>
<comment type="caution">
    <text evidence="2">The sequence shown here is derived from an EMBL/GenBank/DDBJ whole genome shotgun (WGS) entry which is preliminary data.</text>
</comment>
<evidence type="ECO:0000256" key="1">
    <source>
        <dbReference type="SAM" id="MobiDB-lite"/>
    </source>
</evidence>
<reference evidence="2 3" key="2">
    <citation type="journal article" date="2017" name="Front. Plant Sci.">
        <title>Gene Classification and Mining of Molecular Markers Useful in Red Clover (Trifolium pratense) Breeding.</title>
        <authorList>
            <person name="Istvanek J."/>
            <person name="Dluhosova J."/>
            <person name="Dluhos P."/>
            <person name="Patkova L."/>
            <person name="Nedelnik J."/>
            <person name="Repkova J."/>
        </authorList>
    </citation>
    <scope>NUCLEOTIDE SEQUENCE [LARGE SCALE GENOMIC DNA]</scope>
    <source>
        <strain evidence="3">cv. Tatra</strain>
        <tissue evidence="2">Young leaves</tissue>
    </source>
</reference>
<proteinExistence type="predicted"/>
<name>A0A2K3PPL3_TRIPR</name>